<protein>
    <submittedName>
        <fullName evidence="4">MATE efflux family protein (Modular protein)</fullName>
    </submittedName>
</protein>
<evidence type="ECO:0000313" key="4">
    <source>
        <dbReference type="EMBL" id="VBB43150.1"/>
    </source>
</evidence>
<feature type="transmembrane region" description="Helical" evidence="3">
    <location>
        <begin position="326"/>
        <end position="347"/>
    </location>
</feature>
<dbReference type="EMBL" id="UPXX01000018">
    <property type="protein sequence ID" value="VBB43150.1"/>
    <property type="molecule type" value="Genomic_DNA"/>
</dbReference>
<dbReference type="GO" id="GO:0042910">
    <property type="term" value="F:xenobiotic transmembrane transporter activity"/>
    <property type="evidence" value="ECO:0007669"/>
    <property type="project" value="InterPro"/>
</dbReference>
<dbReference type="PANTHER" id="PTHR43298:SF2">
    <property type="entry name" value="FMN_FAD EXPORTER YEEO-RELATED"/>
    <property type="match status" value="1"/>
</dbReference>
<feature type="transmembrane region" description="Helical" evidence="3">
    <location>
        <begin position="96"/>
        <end position="117"/>
    </location>
</feature>
<dbReference type="Pfam" id="PF01554">
    <property type="entry name" value="MatE"/>
    <property type="match status" value="2"/>
</dbReference>
<gene>
    <name evidence="4" type="ORF">TRIP_B250245</name>
</gene>
<proteinExistence type="predicted"/>
<dbReference type="GO" id="GO:0005886">
    <property type="term" value="C:plasma membrane"/>
    <property type="evidence" value="ECO:0007669"/>
    <property type="project" value="TreeGrafter"/>
</dbReference>
<feature type="transmembrane region" description="Helical" evidence="3">
    <location>
        <begin position="174"/>
        <end position="192"/>
    </location>
</feature>
<dbReference type="CDD" id="cd13133">
    <property type="entry name" value="MATE_like_7"/>
    <property type="match status" value="1"/>
</dbReference>
<dbReference type="NCBIfam" id="TIGR00797">
    <property type="entry name" value="matE"/>
    <property type="match status" value="1"/>
</dbReference>
<feature type="transmembrane region" description="Helical" evidence="3">
    <location>
        <begin position="399"/>
        <end position="423"/>
    </location>
</feature>
<sequence>MREEADRGRERSQIPFSERGRVTAVRRTAARKPIRGPSSVNVSCSRWSEPGGYREVLKIAIPLILSTGAWSIQHFVDRMFLSWYSPEAIAAAMPAGMLNFALLSIFIGTVSYVSTFVAQYHGAGRHREIGPVLWQGMYVSLFGGLCMLCLIPLAGSIFALVGHDAPVQKNEVDYFVILSIGGFPAIATHALSGFFSGVARPWPIMWVTMASTALNLILDYLFIFGRAGLPEMGMRGAALATVLAAVFSLVVMLLLAWRAANDTRYHTLKGWRPDGALMRRLLRFGFPSGMQFFLDMSGFTGFILLVGRLGTLPLAATNIAFNINTLAFMPMIGCGITVSVLVGQHLGRNAPELAEKATWSAFHITFAYMASIAAAYVLIPEVFVAPFAPADDPQAFEAIFHLAVILLRFVALYSIFDTLSIVFASAVKGAGDTRFVMLIIAAFSGLILLGPAYVTIVVLGRGIMAAWILATLYVTSLGIVFLLRFLQGKWKTMRVIESEKTWATSDISPVLEQSSTPQRFPIPKTGFRPGRQPVPILQQGALQDACRFNPPGPATGPNGLGTPGVEPGAGSCGRRLDDQNAP</sequence>
<dbReference type="GO" id="GO:0015297">
    <property type="term" value="F:antiporter activity"/>
    <property type="evidence" value="ECO:0007669"/>
    <property type="project" value="InterPro"/>
</dbReference>
<dbReference type="InterPro" id="IPR002528">
    <property type="entry name" value="MATE_fam"/>
</dbReference>
<feature type="transmembrane region" description="Helical" evidence="3">
    <location>
        <begin position="204"/>
        <end position="225"/>
    </location>
</feature>
<evidence type="ECO:0000256" key="2">
    <source>
        <dbReference type="SAM" id="MobiDB-lite"/>
    </source>
</evidence>
<keyword evidence="3" id="KW-0472">Membrane</keyword>
<reference evidence="4" key="1">
    <citation type="submission" date="2018-07" db="EMBL/GenBank/DDBJ databases">
        <authorList>
            <consortium name="Genoscope - CEA"/>
            <person name="William W."/>
        </authorList>
    </citation>
    <scope>NUCLEOTIDE SEQUENCE</scope>
    <source>
        <strain evidence="4">IK1</strain>
    </source>
</reference>
<feature type="transmembrane region" description="Helical" evidence="3">
    <location>
        <begin position="56"/>
        <end position="76"/>
    </location>
</feature>
<dbReference type="AlphaFoldDB" id="A0A653A528"/>
<accession>A0A653A528</accession>
<dbReference type="InterPro" id="IPR050222">
    <property type="entry name" value="MATE_MdtK"/>
</dbReference>
<feature type="transmembrane region" description="Helical" evidence="3">
    <location>
        <begin position="435"/>
        <end position="459"/>
    </location>
</feature>
<feature type="transmembrane region" description="Helical" evidence="3">
    <location>
        <begin position="237"/>
        <end position="260"/>
    </location>
</feature>
<evidence type="ECO:0000256" key="1">
    <source>
        <dbReference type="ARBA" id="ARBA00022448"/>
    </source>
</evidence>
<feature type="transmembrane region" description="Helical" evidence="3">
    <location>
        <begin position="465"/>
        <end position="486"/>
    </location>
</feature>
<keyword evidence="3" id="KW-0812">Transmembrane</keyword>
<feature type="transmembrane region" description="Helical" evidence="3">
    <location>
        <begin position="359"/>
        <end position="379"/>
    </location>
</feature>
<keyword evidence="3" id="KW-1133">Transmembrane helix</keyword>
<dbReference type="PANTHER" id="PTHR43298">
    <property type="entry name" value="MULTIDRUG RESISTANCE PROTEIN NORM-RELATED"/>
    <property type="match status" value="1"/>
</dbReference>
<keyword evidence="1" id="KW-0813">Transport</keyword>
<organism evidence="4">
    <name type="scientific">Uncultured Desulfatiglans sp</name>
    <dbReference type="NCBI Taxonomy" id="1748965"/>
    <lineage>
        <taxon>Bacteria</taxon>
        <taxon>Pseudomonadati</taxon>
        <taxon>Thermodesulfobacteriota</taxon>
        <taxon>Desulfobacteria</taxon>
        <taxon>Desulfatiglandales</taxon>
        <taxon>Desulfatiglandaceae</taxon>
        <taxon>Desulfatiglans</taxon>
        <taxon>environmental samples</taxon>
    </lineage>
</organism>
<evidence type="ECO:0000256" key="3">
    <source>
        <dbReference type="SAM" id="Phobius"/>
    </source>
</evidence>
<feature type="transmembrane region" description="Helical" evidence="3">
    <location>
        <begin position="281"/>
        <end position="306"/>
    </location>
</feature>
<feature type="region of interest" description="Disordered" evidence="2">
    <location>
        <begin position="547"/>
        <end position="582"/>
    </location>
</feature>
<feature type="transmembrane region" description="Helical" evidence="3">
    <location>
        <begin position="138"/>
        <end position="162"/>
    </location>
</feature>
<name>A0A653A528_UNCDX</name>